<keyword evidence="2" id="KW-1185">Reference proteome</keyword>
<dbReference type="RefSeq" id="WP_092740272.1">
    <property type="nucleotide sequence ID" value="NZ_FMZC01000002.1"/>
</dbReference>
<evidence type="ECO:0000313" key="1">
    <source>
        <dbReference type="EMBL" id="SDC39034.1"/>
    </source>
</evidence>
<dbReference type="AlphaFoldDB" id="A0A1G6L732"/>
<protein>
    <submittedName>
        <fullName evidence="1">AP2 domain-containing protein</fullName>
    </submittedName>
</protein>
<accession>A0A1G6L732</accession>
<sequence>MVFGIISAPLHNRDVEQRIGEGAKDHPFVQRDAWLGLSAQKKRYGISMRTVNSVPSAWRVSIRRRGSVIGRQFSAKAFGSMEEALKAALAFRDEVNERFPPLTKQEAHAIRRSTNTSGVPGVFRTKMGEWKASIHFEDGTCKTRQFAVRVYGEEKARQLAIGARVELLKQVHGYVIYHDEKLDLRSSSGNDEPAVCIIPNKQEPAPNPYRQQTDRVPGVGTVNVKTVLRNGQVRRVTYRVAQFTKPEGLPKRKYFSVLRYGEKEAERLAIAQRQAWEREAHVA</sequence>
<organism evidence="1 2">
    <name type="scientific">Paracidovorax valerianellae</name>
    <dbReference type="NCBI Taxonomy" id="187868"/>
    <lineage>
        <taxon>Bacteria</taxon>
        <taxon>Pseudomonadati</taxon>
        <taxon>Pseudomonadota</taxon>
        <taxon>Betaproteobacteria</taxon>
        <taxon>Burkholderiales</taxon>
        <taxon>Comamonadaceae</taxon>
        <taxon>Paracidovorax</taxon>
    </lineage>
</organism>
<evidence type="ECO:0000313" key="2">
    <source>
        <dbReference type="Proteomes" id="UP000198781"/>
    </source>
</evidence>
<gene>
    <name evidence="1" type="ORF">SAMN05192589_10285</name>
</gene>
<dbReference type="OrthoDB" id="154347at2"/>
<name>A0A1G6L732_9BURK</name>
<proteinExistence type="predicted"/>
<dbReference type="Gene3D" id="1.20.5.2050">
    <property type="match status" value="3"/>
</dbReference>
<dbReference type="Proteomes" id="UP000198781">
    <property type="component" value="Unassembled WGS sequence"/>
</dbReference>
<dbReference type="EMBL" id="FMZC01000002">
    <property type="protein sequence ID" value="SDC39034.1"/>
    <property type="molecule type" value="Genomic_DNA"/>
</dbReference>
<reference evidence="1 2" key="1">
    <citation type="submission" date="2016-10" db="EMBL/GenBank/DDBJ databases">
        <authorList>
            <person name="de Groot N.N."/>
        </authorList>
    </citation>
    <scope>NUCLEOTIDE SEQUENCE [LARGE SCALE GENOMIC DNA]</scope>
    <source>
        <strain evidence="1 2">DSM 16619</strain>
    </source>
</reference>